<gene>
    <name evidence="1" type="ORF">H7I91_11685</name>
</gene>
<protein>
    <submittedName>
        <fullName evidence="1">Uncharacterized protein</fullName>
    </submittedName>
</protein>
<evidence type="ECO:0000313" key="1">
    <source>
        <dbReference type="EMBL" id="MCV6989952.1"/>
    </source>
</evidence>
<reference evidence="1" key="1">
    <citation type="submission" date="2020-07" db="EMBL/GenBank/DDBJ databases">
        <authorList>
            <person name="Pettersson B.M.F."/>
            <person name="Behra P.R.K."/>
            <person name="Ramesh M."/>
            <person name="Das S."/>
            <person name="Dasgupta S."/>
            <person name="Kirsebom L.A."/>
        </authorList>
    </citation>
    <scope>NUCLEOTIDE SEQUENCE</scope>
    <source>
        <strain evidence="1">DSM 45439</strain>
    </source>
</reference>
<dbReference type="GeneID" id="91489610"/>
<dbReference type="EMBL" id="JACKTG010000029">
    <property type="protein sequence ID" value="MCV6989952.1"/>
    <property type="molecule type" value="Genomic_DNA"/>
</dbReference>
<reference evidence="1" key="2">
    <citation type="journal article" date="2022" name="BMC Genomics">
        <title>Comparative genome analysis of mycobacteria focusing on tRNA and non-coding RNA.</title>
        <authorList>
            <person name="Behra P.R.K."/>
            <person name="Pettersson B.M.F."/>
            <person name="Ramesh M."/>
            <person name="Das S."/>
            <person name="Dasgupta S."/>
            <person name="Kirsebom L.A."/>
        </authorList>
    </citation>
    <scope>NUCLEOTIDE SEQUENCE</scope>
    <source>
        <strain evidence="1">DSM 45439</strain>
    </source>
</reference>
<proteinExistence type="predicted"/>
<dbReference type="RefSeq" id="WP_129560193.1">
    <property type="nucleotide sequence ID" value="NZ_JACKTG010000029.1"/>
</dbReference>
<sequence>MARREFAAAIHPGAPLTQVRRLAAGPKNGAMRRCPADFRCGTTVLDVRRLGVWRAEFGGRFAAPRQLMATGKAASYCRLCSEYNTRRLDFVFRVSNDIQGTPECICGSDSSTASSALVFAGIGLLNFDFYWLASRSIFLFSR</sequence>
<comment type="caution">
    <text evidence="1">The sequence shown here is derived from an EMBL/GenBank/DDBJ whole genome shotgun (WGS) entry which is preliminary data.</text>
</comment>
<organism evidence="1 2">
    <name type="scientific">Mycobacterium bouchedurhonense</name>
    <dbReference type="NCBI Taxonomy" id="701041"/>
    <lineage>
        <taxon>Bacteria</taxon>
        <taxon>Bacillati</taxon>
        <taxon>Actinomycetota</taxon>
        <taxon>Actinomycetes</taxon>
        <taxon>Mycobacteriales</taxon>
        <taxon>Mycobacteriaceae</taxon>
        <taxon>Mycobacterium</taxon>
        <taxon>Mycobacterium avium complex (MAC)</taxon>
    </lineage>
</organism>
<name>A0AAW5S5I7_MYCBC</name>
<accession>A0AAW5S5I7</accession>
<evidence type="ECO:0000313" key="2">
    <source>
        <dbReference type="Proteomes" id="UP001207588"/>
    </source>
</evidence>
<dbReference type="Proteomes" id="UP001207588">
    <property type="component" value="Unassembled WGS sequence"/>
</dbReference>
<dbReference type="AlphaFoldDB" id="A0AAW5S5I7"/>